<keyword evidence="1" id="KW-1133">Transmembrane helix</keyword>
<evidence type="ECO:0000313" key="3">
    <source>
        <dbReference type="Proteomes" id="UP000886861"/>
    </source>
</evidence>
<feature type="transmembrane region" description="Helical" evidence="1">
    <location>
        <begin position="83"/>
        <end position="108"/>
    </location>
</feature>
<gene>
    <name evidence="2" type="ORF">IAA62_03930</name>
</gene>
<evidence type="ECO:0008006" key="4">
    <source>
        <dbReference type="Google" id="ProtNLM"/>
    </source>
</evidence>
<feature type="transmembrane region" description="Helical" evidence="1">
    <location>
        <begin position="120"/>
        <end position="153"/>
    </location>
</feature>
<accession>A0A9D1NFP4</accession>
<feature type="transmembrane region" description="Helical" evidence="1">
    <location>
        <begin position="28"/>
        <end position="47"/>
    </location>
</feature>
<organism evidence="2 3">
    <name type="scientific">Candidatus Caccopulliclostridium gallistercoris</name>
    <dbReference type="NCBI Taxonomy" id="2840719"/>
    <lineage>
        <taxon>Bacteria</taxon>
        <taxon>Bacillati</taxon>
        <taxon>Bacillota</taxon>
        <taxon>Clostridia</taxon>
        <taxon>Candidatus Caccopulliclostridium</taxon>
    </lineage>
</organism>
<evidence type="ECO:0000313" key="2">
    <source>
        <dbReference type="EMBL" id="HIV01681.1"/>
    </source>
</evidence>
<protein>
    <recommendedName>
        <fullName evidence="4">Stage II sporulation protein M</fullName>
    </recommendedName>
</protein>
<name>A0A9D1NFP4_9FIRM</name>
<sequence>MQAYSRINRISNIKYGITGFFRQNKIKIFVLIFLAVLGILTGVFTALKSGISVYNSQDYNLFVFTNGNLFSFDIFFSRMLSHITVIAVISLGSLTIFLLPFSYLIYIYRAYLIGFNCTLLIVLFGFSGIFTSIVIIIPCQIAVTFVFIVYFCIMINRAIEKRRFGYCEKPKFLKVFLIALLILTLLNVIETLLLICLNGNTILVI</sequence>
<feature type="transmembrane region" description="Helical" evidence="1">
    <location>
        <begin position="173"/>
        <end position="195"/>
    </location>
</feature>
<reference evidence="2" key="2">
    <citation type="journal article" date="2021" name="PeerJ">
        <title>Extensive microbial diversity within the chicken gut microbiome revealed by metagenomics and culture.</title>
        <authorList>
            <person name="Gilroy R."/>
            <person name="Ravi A."/>
            <person name="Getino M."/>
            <person name="Pursley I."/>
            <person name="Horton D.L."/>
            <person name="Alikhan N.F."/>
            <person name="Baker D."/>
            <person name="Gharbi K."/>
            <person name="Hall N."/>
            <person name="Watson M."/>
            <person name="Adriaenssens E.M."/>
            <person name="Foster-Nyarko E."/>
            <person name="Jarju S."/>
            <person name="Secka A."/>
            <person name="Antonio M."/>
            <person name="Oren A."/>
            <person name="Chaudhuri R.R."/>
            <person name="La Ragione R."/>
            <person name="Hildebrand F."/>
            <person name="Pallen M.J."/>
        </authorList>
    </citation>
    <scope>NUCLEOTIDE SEQUENCE</scope>
    <source>
        <strain evidence="2">CHK186-9395</strain>
    </source>
</reference>
<dbReference type="AlphaFoldDB" id="A0A9D1NFP4"/>
<keyword evidence="1" id="KW-0472">Membrane</keyword>
<keyword evidence="1" id="KW-0812">Transmembrane</keyword>
<evidence type="ECO:0000256" key="1">
    <source>
        <dbReference type="SAM" id="Phobius"/>
    </source>
</evidence>
<proteinExistence type="predicted"/>
<comment type="caution">
    <text evidence="2">The sequence shown here is derived from an EMBL/GenBank/DDBJ whole genome shotgun (WGS) entry which is preliminary data.</text>
</comment>
<reference evidence="2" key="1">
    <citation type="submission" date="2020-10" db="EMBL/GenBank/DDBJ databases">
        <authorList>
            <person name="Gilroy R."/>
        </authorList>
    </citation>
    <scope>NUCLEOTIDE SEQUENCE</scope>
    <source>
        <strain evidence="2">CHK186-9395</strain>
    </source>
</reference>
<dbReference type="EMBL" id="DVOJ01000014">
    <property type="protein sequence ID" value="HIV01681.1"/>
    <property type="molecule type" value="Genomic_DNA"/>
</dbReference>
<dbReference type="Proteomes" id="UP000886861">
    <property type="component" value="Unassembled WGS sequence"/>
</dbReference>